<keyword evidence="3" id="KW-0067">ATP-binding</keyword>
<dbReference type="InterPro" id="IPR003593">
    <property type="entry name" value="AAA+_ATPase"/>
</dbReference>
<dbReference type="AlphaFoldDB" id="L1JHB3"/>
<proteinExistence type="predicted"/>
<feature type="domain" description="AAA+ ATPase" evidence="4">
    <location>
        <begin position="131"/>
        <end position="278"/>
    </location>
</feature>
<dbReference type="RefSeq" id="XP_005834697.1">
    <property type="nucleotide sequence ID" value="XM_005834640.1"/>
</dbReference>
<evidence type="ECO:0000313" key="7">
    <source>
        <dbReference type="Proteomes" id="UP000011087"/>
    </source>
</evidence>
<evidence type="ECO:0000256" key="3">
    <source>
        <dbReference type="ARBA" id="ARBA00022840"/>
    </source>
</evidence>
<dbReference type="GO" id="GO:0005524">
    <property type="term" value="F:ATP binding"/>
    <property type="evidence" value="ECO:0007669"/>
    <property type="project" value="UniProtKB-KW"/>
</dbReference>
<dbReference type="InterPro" id="IPR045735">
    <property type="entry name" value="Spore_III_AA_AAA+_ATPase"/>
</dbReference>
<keyword evidence="7" id="KW-1185">Reference proteome</keyword>
<comment type="subcellular location">
    <subcellularLocation>
        <location evidence="1">Plastid</location>
        <location evidence="1">Chloroplast</location>
    </subcellularLocation>
</comment>
<evidence type="ECO:0000256" key="1">
    <source>
        <dbReference type="ARBA" id="ARBA00004229"/>
    </source>
</evidence>
<name>L1JHB3_GUITC</name>
<gene>
    <name evidence="5" type="ORF">GUITHDRAFT_69358</name>
</gene>
<dbReference type="GO" id="GO:0009507">
    <property type="term" value="C:chloroplast"/>
    <property type="evidence" value="ECO:0007669"/>
    <property type="project" value="UniProtKB-SubCell"/>
</dbReference>
<dbReference type="InterPro" id="IPR027417">
    <property type="entry name" value="P-loop_NTPase"/>
</dbReference>
<accession>L1JHB3</accession>
<dbReference type="Pfam" id="PF19568">
    <property type="entry name" value="Spore_III_AA"/>
    <property type="match status" value="1"/>
</dbReference>
<dbReference type="OMA" id="WHRISWI"/>
<dbReference type="EnsemblProtists" id="EKX47717">
    <property type="protein sequence ID" value="EKX47717"/>
    <property type="gene ID" value="GUITHDRAFT_69358"/>
</dbReference>
<dbReference type="EMBL" id="JH992988">
    <property type="protein sequence ID" value="EKX47717.1"/>
    <property type="molecule type" value="Genomic_DNA"/>
</dbReference>
<dbReference type="SUPFAM" id="SSF52540">
    <property type="entry name" value="P-loop containing nucleoside triphosphate hydrolases"/>
    <property type="match status" value="1"/>
</dbReference>
<evidence type="ECO:0000256" key="2">
    <source>
        <dbReference type="ARBA" id="ARBA00022741"/>
    </source>
</evidence>
<protein>
    <recommendedName>
        <fullName evidence="4">AAA+ ATPase domain-containing protein</fullName>
    </recommendedName>
</protein>
<keyword evidence="2" id="KW-0547">Nucleotide-binding</keyword>
<dbReference type="eggNOG" id="ENOG502QQIK">
    <property type="taxonomic scope" value="Eukaryota"/>
</dbReference>
<dbReference type="HOGENOM" id="CLU_022515_0_1_1"/>
<dbReference type="STRING" id="905079.L1JHB3"/>
<evidence type="ECO:0000313" key="6">
    <source>
        <dbReference type="EnsemblProtists" id="EKX47717"/>
    </source>
</evidence>
<organism evidence="5">
    <name type="scientific">Guillardia theta (strain CCMP2712)</name>
    <name type="common">Cryptophyte</name>
    <dbReference type="NCBI Taxonomy" id="905079"/>
    <lineage>
        <taxon>Eukaryota</taxon>
        <taxon>Cryptophyceae</taxon>
        <taxon>Pyrenomonadales</taxon>
        <taxon>Geminigeraceae</taxon>
        <taxon>Guillardia</taxon>
    </lineage>
</organism>
<dbReference type="GeneID" id="17304414"/>
<dbReference type="Gene3D" id="3.40.50.300">
    <property type="entry name" value="P-loop containing nucleotide triphosphate hydrolases"/>
    <property type="match status" value="1"/>
</dbReference>
<dbReference type="PANTHER" id="PTHR20953">
    <property type="entry name" value="KINASE-RELATED"/>
    <property type="match status" value="1"/>
</dbReference>
<dbReference type="Proteomes" id="UP000011087">
    <property type="component" value="Unassembled WGS sequence"/>
</dbReference>
<dbReference type="PaxDb" id="55529-EKX47717"/>
<sequence length="353" mass="39374">MQLPAPVRARLQEQFSDKLRDLNEIYLQLGRWPEAVFANPHTGQLYREPLAQVNCEQSDIALFAEMFSKTHTGSLLATRRIGIDGTLHRLSVILSHRTSSEGVPSVIGVTARVGKTVEGTLDSLAPDLLQSTGSVLLIGRPNSGKTTCLREFARRLSEDKNQIVVVVDKTCEIGGDGIVPHPAIGNARWLPVETLKKDGQMFNLQHERMREAVENQSPHVVIVDEISSATEVEAIRTMSQRGIRIIAAVHGGTLPMLLHDPDRAALTGGCHTVLLSGEEANKRKDKQKSVLMRMHEPMFQMAVEMHERNRWILHRNVRHAVDCYFKRQVVGQSLVFDCITIFYCVVVGLLHSC</sequence>
<dbReference type="PANTHER" id="PTHR20953:SF3">
    <property type="entry name" value="P-LOOP CONTAINING NUCLEOSIDE TRIPHOSPHATE HYDROLASES SUPERFAMILY PROTEIN"/>
    <property type="match status" value="1"/>
</dbReference>
<reference evidence="6" key="3">
    <citation type="submission" date="2016-03" db="UniProtKB">
        <authorList>
            <consortium name="EnsemblProtists"/>
        </authorList>
    </citation>
    <scope>IDENTIFICATION</scope>
</reference>
<dbReference type="KEGG" id="gtt:GUITHDRAFT_69358"/>
<evidence type="ECO:0000313" key="5">
    <source>
        <dbReference type="EMBL" id="EKX47717.1"/>
    </source>
</evidence>
<dbReference type="SMART" id="SM00382">
    <property type="entry name" value="AAA"/>
    <property type="match status" value="1"/>
</dbReference>
<evidence type="ECO:0000259" key="4">
    <source>
        <dbReference type="SMART" id="SM00382"/>
    </source>
</evidence>
<dbReference type="OrthoDB" id="26838at2759"/>
<reference evidence="7" key="2">
    <citation type="submission" date="2012-11" db="EMBL/GenBank/DDBJ databases">
        <authorList>
            <person name="Kuo A."/>
            <person name="Curtis B.A."/>
            <person name="Tanifuji G."/>
            <person name="Burki F."/>
            <person name="Gruber A."/>
            <person name="Irimia M."/>
            <person name="Maruyama S."/>
            <person name="Arias M.C."/>
            <person name="Ball S.G."/>
            <person name="Gile G.H."/>
            <person name="Hirakawa Y."/>
            <person name="Hopkins J.F."/>
            <person name="Rensing S.A."/>
            <person name="Schmutz J."/>
            <person name="Symeonidi A."/>
            <person name="Elias M."/>
            <person name="Eveleigh R.J."/>
            <person name="Herman E.K."/>
            <person name="Klute M.J."/>
            <person name="Nakayama T."/>
            <person name="Obornik M."/>
            <person name="Reyes-Prieto A."/>
            <person name="Armbrust E.V."/>
            <person name="Aves S.J."/>
            <person name="Beiko R.G."/>
            <person name="Coutinho P."/>
            <person name="Dacks J.B."/>
            <person name="Durnford D.G."/>
            <person name="Fast N.M."/>
            <person name="Green B.R."/>
            <person name="Grisdale C."/>
            <person name="Hempe F."/>
            <person name="Henrissat B."/>
            <person name="Hoppner M.P."/>
            <person name="Ishida K.-I."/>
            <person name="Kim E."/>
            <person name="Koreny L."/>
            <person name="Kroth P.G."/>
            <person name="Liu Y."/>
            <person name="Malik S.-B."/>
            <person name="Maier U.G."/>
            <person name="McRose D."/>
            <person name="Mock T."/>
            <person name="Neilson J.A."/>
            <person name="Onodera N.T."/>
            <person name="Poole A.M."/>
            <person name="Pritham E.J."/>
            <person name="Richards T.A."/>
            <person name="Rocap G."/>
            <person name="Roy S.W."/>
            <person name="Sarai C."/>
            <person name="Schaack S."/>
            <person name="Shirato S."/>
            <person name="Slamovits C.H."/>
            <person name="Spencer D.F."/>
            <person name="Suzuki S."/>
            <person name="Worden A.Z."/>
            <person name="Zauner S."/>
            <person name="Barry K."/>
            <person name="Bell C."/>
            <person name="Bharti A.K."/>
            <person name="Crow J.A."/>
            <person name="Grimwood J."/>
            <person name="Kramer R."/>
            <person name="Lindquist E."/>
            <person name="Lucas S."/>
            <person name="Salamov A."/>
            <person name="McFadden G.I."/>
            <person name="Lane C.E."/>
            <person name="Keeling P.J."/>
            <person name="Gray M.W."/>
            <person name="Grigoriev I.V."/>
            <person name="Archibald J.M."/>
        </authorList>
    </citation>
    <scope>NUCLEOTIDE SEQUENCE</scope>
    <source>
        <strain evidence="7">CCMP2712</strain>
    </source>
</reference>
<reference evidence="5 7" key="1">
    <citation type="journal article" date="2012" name="Nature">
        <title>Algal genomes reveal evolutionary mosaicism and the fate of nucleomorphs.</title>
        <authorList>
            <consortium name="DOE Joint Genome Institute"/>
            <person name="Curtis B.A."/>
            <person name="Tanifuji G."/>
            <person name="Burki F."/>
            <person name="Gruber A."/>
            <person name="Irimia M."/>
            <person name="Maruyama S."/>
            <person name="Arias M.C."/>
            <person name="Ball S.G."/>
            <person name="Gile G.H."/>
            <person name="Hirakawa Y."/>
            <person name="Hopkins J.F."/>
            <person name="Kuo A."/>
            <person name="Rensing S.A."/>
            <person name="Schmutz J."/>
            <person name="Symeonidi A."/>
            <person name="Elias M."/>
            <person name="Eveleigh R.J."/>
            <person name="Herman E.K."/>
            <person name="Klute M.J."/>
            <person name="Nakayama T."/>
            <person name="Obornik M."/>
            <person name="Reyes-Prieto A."/>
            <person name="Armbrust E.V."/>
            <person name="Aves S.J."/>
            <person name="Beiko R.G."/>
            <person name="Coutinho P."/>
            <person name="Dacks J.B."/>
            <person name="Durnford D.G."/>
            <person name="Fast N.M."/>
            <person name="Green B.R."/>
            <person name="Grisdale C.J."/>
            <person name="Hempel F."/>
            <person name="Henrissat B."/>
            <person name="Hoppner M.P."/>
            <person name="Ishida K."/>
            <person name="Kim E."/>
            <person name="Koreny L."/>
            <person name="Kroth P.G."/>
            <person name="Liu Y."/>
            <person name="Malik S.B."/>
            <person name="Maier U.G."/>
            <person name="McRose D."/>
            <person name="Mock T."/>
            <person name="Neilson J.A."/>
            <person name="Onodera N.T."/>
            <person name="Poole A.M."/>
            <person name="Pritham E.J."/>
            <person name="Richards T.A."/>
            <person name="Rocap G."/>
            <person name="Roy S.W."/>
            <person name="Sarai C."/>
            <person name="Schaack S."/>
            <person name="Shirato S."/>
            <person name="Slamovits C.H."/>
            <person name="Spencer D.F."/>
            <person name="Suzuki S."/>
            <person name="Worden A.Z."/>
            <person name="Zauner S."/>
            <person name="Barry K."/>
            <person name="Bell C."/>
            <person name="Bharti A.K."/>
            <person name="Crow J.A."/>
            <person name="Grimwood J."/>
            <person name="Kramer R."/>
            <person name="Lindquist E."/>
            <person name="Lucas S."/>
            <person name="Salamov A."/>
            <person name="McFadden G.I."/>
            <person name="Lane C.E."/>
            <person name="Keeling P.J."/>
            <person name="Gray M.W."/>
            <person name="Grigoriev I.V."/>
            <person name="Archibald J.M."/>
        </authorList>
    </citation>
    <scope>NUCLEOTIDE SEQUENCE</scope>
    <source>
        <strain evidence="5 7">CCMP2712</strain>
    </source>
</reference>